<dbReference type="GO" id="GO:0009986">
    <property type="term" value="C:cell surface"/>
    <property type="evidence" value="ECO:0007669"/>
    <property type="project" value="TreeGrafter"/>
</dbReference>
<feature type="domain" description="Tyrosine-protein kinase ephrin type A/B receptor-like" evidence="1">
    <location>
        <begin position="70"/>
        <end position="112"/>
    </location>
</feature>
<dbReference type="SUPFAM" id="SSF57184">
    <property type="entry name" value="Growth factor receptor domain"/>
    <property type="match status" value="2"/>
</dbReference>
<gene>
    <name evidence="2" type="ORF">MGAL_10B024072</name>
</gene>
<dbReference type="EMBL" id="UYJE01006452">
    <property type="protein sequence ID" value="VDI46138.1"/>
    <property type="molecule type" value="Genomic_DNA"/>
</dbReference>
<name>A0A8B6FCM7_MYTGA</name>
<feature type="domain" description="Tyrosine-protein kinase ephrin type A/B receptor-like" evidence="1">
    <location>
        <begin position="119"/>
        <end position="167"/>
    </location>
</feature>
<comment type="caution">
    <text evidence="2">The sequence shown here is derived from an EMBL/GenBank/DDBJ whole genome shotgun (WGS) entry which is preliminary data.</text>
</comment>
<dbReference type="GO" id="GO:0005615">
    <property type="term" value="C:extracellular space"/>
    <property type="evidence" value="ECO:0007669"/>
    <property type="project" value="TreeGrafter"/>
</dbReference>
<evidence type="ECO:0000313" key="2">
    <source>
        <dbReference type="EMBL" id="VDI46138.1"/>
    </source>
</evidence>
<evidence type="ECO:0000313" key="3">
    <source>
        <dbReference type="Proteomes" id="UP000596742"/>
    </source>
</evidence>
<dbReference type="InterPro" id="IPR009030">
    <property type="entry name" value="Growth_fac_rcpt_cys_sf"/>
</dbReference>
<protein>
    <recommendedName>
        <fullName evidence="1">Tyrosine-protein kinase ephrin type A/B receptor-like domain-containing protein</fullName>
    </recommendedName>
</protein>
<organism evidence="2 3">
    <name type="scientific">Mytilus galloprovincialis</name>
    <name type="common">Mediterranean mussel</name>
    <dbReference type="NCBI Taxonomy" id="29158"/>
    <lineage>
        <taxon>Eukaryota</taxon>
        <taxon>Metazoa</taxon>
        <taxon>Spiralia</taxon>
        <taxon>Lophotrochozoa</taxon>
        <taxon>Mollusca</taxon>
        <taxon>Bivalvia</taxon>
        <taxon>Autobranchia</taxon>
        <taxon>Pteriomorphia</taxon>
        <taxon>Mytilida</taxon>
        <taxon>Mytiloidea</taxon>
        <taxon>Mytilidae</taxon>
        <taxon>Mytilinae</taxon>
        <taxon>Mytilus</taxon>
    </lineage>
</organism>
<dbReference type="GO" id="GO:0007165">
    <property type="term" value="P:signal transduction"/>
    <property type="evidence" value="ECO:0007669"/>
    <property type="project" value="TreeGrafter"/>
</dbReference>
<dbReference type="PANTHER" id="PTHR24046:SF5">
    <property type="entry name" value="EGF-LIKE DOMAIN-CONTAINING PROTEIN"/>
    <property type="match status" value="1"/>
</dbReference>
<evidence type="ECO:0000259" key="1">
    <source>
        <dbReference type="Pfam" id="PF07699"/>
    </source>
</evidence>
<dbReference type="OrthoDB" id="6162209at2759"/>
<dbReference type="InterPro" id="IPR052071">
    <property type="entry name" value="SCUB_EGF-like_domain"/>
</dbReference>
<proteinExistence type="predicted"/>
<keyword evidence="3" id="KW-1185">Reference proteome</keyword>
<reference evidence="2" key="1">
    <citation type="submission" date="2018-11" db="EMBL/GenBank/DDBJ databases">
        <authorList>
            <person name="Alioto T."/>
            <person name="Alioto T."/>
        </authorList>
    </citation>
    <scope>NUCLEOTIDE SEQUENCE</scope>
</reference>
<dbReference type="Proteomes" id="UP000596742">
    <property type="component" value="Unassembled WGS sequence"/>
</dbReference>
<dbReference type="SMART" id="SM01411">
    <property type="entry name" value="Ephrin_rec_like"/>
    <property type="match status" value="5"/>
</dbReference>
<feature type="domain" description="Tyrosine-protein kinase ephrin type A/B receptor-like" evidence="1">
    <location>
        <begin position="182"/>
        <end position="220"/>
    </location>
</feature>
<feature type="domain" description="Tyrosine-protein kinase ephrin type A/B receptor-like" evidence="1">
    <location>
        <begin position="11"/>
        <end position="58"/>
    </location>
</feature>
<dbReference type="InterPro" id="IPR011641">
    <property type="entry name" value="Tyr-kin_ephrin_A/B_rcpt-like"/>
</dbReference>
<accession>A0A8B6FCM7</accession>
<dbReference type="Gene3D" id="2.10.50.10">
    <property type="entry name" value="Tumor Necrosis Factor Receptor, subunit A, domain 2"/>
    <property type="match status" value="4"/>
</dbReference>
<dbReference type="PANTHER" id="PTHR24046">
    <property type="entry name" value="SIGNAL PEPTIDE, CUB AND EGF-LIKE DOMAIN-CONTAINING"/>
    <property type="match status" value="1"/>
</dbReference>
<dbReference type="AlphaFoldDB" id="A0A8B6FCM7"/>
<sequence>MRLRIVYCEPGKFENTTSNRCEVCPVKTYKSVVGNTDCIDCIASKTTPDTGTTSADGCSLEYCSPGYKRTTPTNCEKCAVGKYQPMYGMTTCLSCDPGYTTASTGTVNQTDCYQICPIGFQFDSNKKECVGCLLGYYKDKVGNAEDCKKCPVNKTTEFANSTAISFCSVDDCPAGYRRQSPGCVVCEKGTYQSEWSQMTCVSCPNDYTTEKEGATKQEECIVNCTDGKEYNFATKDCTNCLKGFITNRPTTEKCIKCPSGQTTAYGGSNDCYKNTVTTSAPPLPSTIEMVFVFQAKFDCNDAATLKNYMELVRTTIIKRLETLATTYPLLCTSGCTNVKLLVISITACDIDPNPPGRRKREAVENLLSFNVQVPDVP</sequence>
<dbReference type="Pfam" id="PF07699">
    <property type="entry name" value="Ephrin_rec_like"/>
    <property type="match status" value="4"/>
</dbReference>